<comment type="caution">
    <text evidence="7">The sequence shown here is derived from an EMBL/GenBank/DDBJ whole genome shotgun (WGS) entry which is preliminary data.</text>
</comment>
<evidence type="ECO:0000256" key="5">
    <source>
        <dbReference type="SAM" id="MobiDB-lite"/>
    </source>
</evidence>
<organism evidence="7 8">
    <name type="scientific">Streptomyces polychromogenes</name>
    <dbReference type="NCBI Taxonomy" id="67342"/>
    <lineage>
        <taxon>Bacteria</taxon>
        <taxon>Bacillati</taxon>
        <taxon>Actinomycetota</taxon>
        <taxon>Actinomycetes</taxon>
        <taxon>Kitasatosporales</taxon>
        <taxon>Streptomycetaceae</taxon>
        <taxon>Streptomyces</taxon>
    </lineage>
</organism>
<dbReference type="InterPro" id="IPR011761">
    <property type="entry name" value="ATP-grasp"/>
</dbReference>
<evidence type="ECO:0000313" key="8">
    <source>
        <dbReference type="Proteomes" id="UP001501867"/>
    </source>
</evidence>
<evidence type="ECO:0000256" key="1">
    <source>
        <dbReference type="ARBA" id="ARBA00022598"/>
    </source>
</evidence>
<feature type="region of interest" description="Disordered" evidence="5">
    <location>
        <begin position="223"/>
        <end position="248"/>
    </location>
</feature>
<dbReference type="Gene3D" id="3.30.1490.20">
    <property type="entry name" value="ATP-grasp fold, A domain"/>
    <property type="match status" value="1"/>
</dbReference>
<evidence type="ECO:0000259" key="6">
    <source>
        <dbReference type="PROSITE" id="PS50975"/>
    </source>
</evidence>
<gene>
    <name evidence="7" type="ORF">GCM10010302_08620</name>
</gene>
<evidence type="ECO:0000256" key="4">
    <source>
        <dbReference type="PROSITE-ProRule" id="PRU00409"/>
    </source>
</evidence>
<dbReference type="InterPro" id="IPR013815">
    <property type="entry name" value="ATP_grasp_subdomain_1"/>
</dbReference>
<evidence type="ECO:0000256" key="3">
    <source>
        <dbReference type="ARBA" id="ARBA00022840"/>
    </source>
</evidence>
<name>A0ABN0V396_9ACTN</name>
<sequence length="349" mass="36674">MRFLVLNRTPVAQYRYPEFLGEGHDVVLITDAAAVPADPDERTAALDGYAHVEVVEEFHANPAVELLALRLHEKWAFERLLALSESDLSRGARLRAAMGVPGHSAAGVDAFRDKYAMKSALWEAGVPLLPFAAVRHATDLADFIAGHGYPVVVKPRRGGGPEDVEVLHAPDDLPAFLARHPETGTDDGAHLLAETALEHEAFHVDGVLVNGEIRLVRSCAAPGGGAGAGTRRGLPAVGAPPEPPEPPEPHDLLAAALCALAVAALRALPAPRDCLFHADVSRGRDGALVLDGISVGARDGAAEGVPVPATGPRLAELHLRSLTGNSPAPLPAYPPRTAGPALLPSRPYW</sequence>
<keyword evidence="8" id="KW-1185">Reference proteome</keyword>
<dbReference type="PANTHER" id="PTHR43585">
    <property type="entry name" value="FUMIPYRROLE BIOSYNTHESIS PROTEIN C"/>
    <property type="match status" value="1"/>
</dbReference>
<keyword evidence="1" id="KW-0436">Ligase</keyword>
<protein>
    <recommendedName>
        <fullName evidence="6">ATP-grasp domain-containing protein</fullName>
    </recommendedName>
</protein>
<evidence type="ECO:0000256" key="2">
    <source>
        <dbReference type="ARBA" id="ARBA00022741"/>
    </source>
</evidence>
<accession>A0ABN0V396</accession>
<dbReference type="InterPro" id="IPR052032">
    <property type="entry name" value="ATP-dep_AA_Ligase"/>
</dbReference>
<reference evidence="8" key="1">
    <citation type="journal article" date="2019" name="Int. J. Syst. Evol. Microbiol.">
        <title>The Global Catalogue of Microorganisms (GCM) 10K type strain sequencing project: providing services to taxonomists for standard genome sequencing and annotation.</title>
        <authorList>
            <consortium name="The Broad Institute Genomics Platform"/>
            <consortium name="The Broad Institute Genome Sequencing Center for Infectious Disease"/>
            <person name="Wu L."/>
            <person name="Ma J."/>
        </authorList>
    </citation>
    <scope>NUCLEOTIDE SEQUENCE [LARGE SCALE GENOMIC DNA]</scope>
    <source>
        <strain evidence="8">JCM 4505</strain>
    </source>
</reference>
<evidence type="ECO:0000313" key="7">
    <source>
        <dbReference type="EMBL" id="GAA0273277.1"/>
    </source>
</evidence>
<dbReference type="PROSITE" id="PS50975">
    <property type="entry name" value="ATP_GRASP"/>
    <property type="match status" value="1"/>
</dbReference>
<dbReference type="SUPFAM" id="SSF56059">
    <property type="entry name" value="Glutathione synthetase ATP-binding domain-like"/>
    <property type="match status" value="1"/>
</dbReference>
<feature type="domain" description="ATP-grasp" evidence="6">
    <location>
        <begin position="118"/>
        <end position="323"/>
    </location>
</feature>
<proteinExistence type="predicted"/>
<keyword evidence="3 4" id="KW-0067">ATP-binding</keyword>
<dbReference type="Proteomes" id="UP001501867">
    <property type="component" value="Unassembled WGS sequence"/>
</dbReference>
<dbReference type="EMBL" id="BAAABV010000006">
    <property type="protein sequence ID" value="GAA0273277.1"/>
    <property type="molecule type" value="Genomic_DNA"/>
</dbReference>
<dbReference type="Gene3D" id="3.40.50.20">
    <property type="match status" value="1"/>
</dbReference>
<keyword evidence="2 4" id="KW-0547">Nucleotide-binding</keyword>
<dbReference type="RefSeq" id="WP_344152579.1">
    <property type="nucleotide sequence ID" value="NZ_BAAABV010000006.1"/>
</dbReference>
<dbReference type="PANTHER" id="PTHR43585:SF2">
    <property type="entry name" value="ATP-GRASP ENZYME FSQD"/>
    <property type="match status" value="1"/>
</dbReference>